<feature type="transmembrane region" description="Helical" evidence="12">
    <location>
        <begin position="334"/>
        <end position="356"/>
    </location>
</feature>
<dbReference type="PANTHER" id="PTHR43289">
    <property type="entry name" value="MITOGEN-ACTIVATED PROTEIN KINASE KINASE KINASE 20-RELATED"/>
    <property type="match status" value="1"/>
</dbReference>
<keyword evidence="3" id="KW-0808">Transferase</keyword>
<evidence type="ECO:0000259" key="14">
    <source>
        <dbReference type="PROSITE" id="PS51178"/>
    </source>
</evidence>
<dbReference type="Gene3D" id="3.30.200.20">
    <property type="entry name" value="Phosphorylase Kinase, domain 1"/>
    <property type="match status" value="1"/>
</dbReference>
<feature type="domain" description="Protein kinase" evidence="13">
    <location>
        <begin position="12"/>
        <end position="276"/>
    </location>
</feature>
<evidence type="ECO:0000256" key="10">
    <source>
        <dbReference type="PROSITE-ProRule" id="PRU10141"/>
    </source>
</evidence>
<dbReference type="InterPro" id="IPR017441">
    <property type="entry name" value="Protein_kinase_ATP_BS"/>
</dbReference>
<sequence>MTAQARLLGGRYQVGELLGYGGMAEVHRGRDLRLGRDVAIKMLRADLARDATFQMRFRREAQNAASLNHPAIVAVYDTGEETGPTGETLPFIVMEFVNGRTLKEVLGVEGRLQPRRALEICADMCAALEFSHRHGIIHRDIKPGNVMLTQTGQVKVMDFGIARALASGATTMTQTSAVIGTAQYLSPEQARGEAVDARSDVYAGGCVLFELLCGHPPFVGDSPVSVAYQHVREAPPTPSDINPDVNPAVDAIVLKALSKNPLNRYQSAGEMRADLLRAAAGRPVLATPVMREAETAPMSAAGSGYPTQVVGGAATRQQMPARVGDPRQRRASSWVIATFAALGVLAVIALVTAYLMSQGGTEKIAVPDLTGQTQAAAVAQLEQAGLVPAVGDPIANSTCKKDTVAAQNPPPTAQLEKGRGVTIQLCSGKPEVTIPNGLVGSQFDNVEQQLEALKLKVNKKEVSSSSPEGIVTNVSPKSGTKVAEESTVTVEVSRGNVRQVPNVVGSSADDAKRELEQAGYVVRIVDGDEVPADQAGKVSGQNPRGGTELERGKRVTIEVDIPEPTPEPTEPTGNPPVTPTPTPPINGRGWRQRRRLALPDPAGPPQPGLTPAEARRSTRSPTDERVDPHHAGDMAPSTGPDRPISPTGRFPASAAQRGKPGAGQAAAKAARRRASTSAASAGARSSASGWPQAASQFASIR</sequence>
<dbReference type="CDD" id="cd14014">
    <property type="entry name" value="STKc_PknB_like"/>
    <property type="match status" value="1"/>
</dbReference>
<evidence type="ECO:0000256" key="6">
    <source>
        <dbReference type="ARBA" id="ARBA00022777"/>
    </source>
</evidence>
<dbReference type="FunFam" id="1.10.510.10:FF:000021">
    <property type="entry name" value="Serine/threonine protein kinase"/>
    <property type="match status" value="1"/>
</dbReference>
<dbReference type="InterPro" id="IPR005543">
    <property type="entry name" value="PASTA_dom"/>
</dbReference>
<dbReference type="EC" id="2.7.11.1" evidence="1"/>
<feature type="compositionally biased region" description="Pro residues" evidence="11">
    <location>
        <begin position="563"/>
        <end position="584"/>
    </location>
</feature>
<keyword evidence="2 15" id="KW-0723">Serine/threonine-protein kinase</keyword>
<evidence type="ECO:0000256" key="7">
    <source>
        <dbReference type="ARBA" id="ARBA00022840"/>
    </source>
</evidence>
<organism evidence="15 16">
    <name type="scientific">Micromonospora haikouensis</name>
    <dbReference type="NCBI Taxonomy" id="686309"/>
    <lineage>
        <taxon>Bacteria</taxon>
        <taxon>Bacillati</taxon>
        <taxon>Actinomycetota</taxon>
        <taxon>Actinomycetes</taxon>
        <taxon>Micromonosporales</taxon>
        <taxon>Micromonosporaceae</taxon>
        <taxon>Micromonospora</taxon>
    </lineage>
</organism>
<dbReference type="Pfam" id="PF00069">
    <property type="entry name" value="Pkinase"/>
    <property type="match status" value="1"/>
</dbReference>
<reference evidence="15 16" key="1">
    <citation type="submission" date="2016-06" db="EMBL/GenBank/DDBJ databases">
        <authorList>
            <person name="Kjaerup R.B."/>
            <person name="Dalgaard T.S."/>
            <person name="Juul-Madsen H.R."/>
        </authorList>
    </citation>
    <scope>NUCLEOTIDE SEQUENCE [LARGE SCALE GENOMIC DNA]</scope>
    <source>
        <strain evidence="15 16">DSM 45626</strain>
    </source>
</reference>
<dbReference type="Proteomes" id="UP000199375">
    <property type="component" value="Unassembled WGS sequence"/>
</dbReference>
<dbReference type="NCBIfam" id="NF033483">
    <property type="entry name" value="PknB_PASTA_kin"/>
    <property type="match status" value="1"/>
</dbReference>
<dbReference type="Pfam" id="PF03793">
    <property type="entry name" value="PASTA"/>
    <property type="match status" value="3"/>
</dbReference>
<feature type="binding site" evidence="10">
    <location>
        <position position="41"/>
    </location>
    <ligand>
        <name>ATP</name>
        <dbReference type="ChEBI" id="CHEBI:30616"/>
    </ligand>
</feature>
<evidence type="ECO:0000256" key="8">
    <source>
        <dbReference type="ARBA" id="ARBA00047899"/>
    </source>
</evidence>
<evidence type="ECO:0000256" key="9">
    <source>
        <dbReference type="ARBA" id="ARBA00048679"/>
    </source>
</evidence>
<protein>
    <recommendedName>
        <fullName evidence="1">non-specific serine/threonine protein kinase</fullName>
        <ecNumber evidence="1">2.7.11.1</ecNumber>
    </recommendedName>
</protein>
<dbReference type="SMART" id="SM00740">
    <property type="entry name" value="PASTA"/>
    <property type="match status" value="3"/>
</dbReference>
<dbReference type="EMBL" id="FMCW01000003">
    <property type="protein sequence ID" value="SCE71391.1"/>
    <property type="molecule type" value="Genomic_DNA"/>
</dbReference>
<dbReference type="PROSITE" id="PS00108">
    <property type="entry name" value="PROTEIN_KINASE_ST"/>
    <property type="match status" value="1"/>
</dbReference>
<keyword evidence="12" id="KW-1133">Transmembrane helix</keyword>
<feature type="compositionally biased region" description="Basic and acidic residues" evidence="11">
    <location>
        <begin position="547"/>
        <end position="557"/>
    </location>
</feature>
<dbReference type="InterPro" id="IPR008271">
    <property type="entry name" value="Ser/Thr_kinase_AS"/>
</dbReference>
<keyword evidence="12" id="KW-0472">Membrane</keyword>
<feature type="compositionally biased region" description="Low complexity" evidence="11">
    <location>
        <begin position="654"/>
        <end position="668"/>
    </location>
</feature>
<dbReference type="Gene3D" id="1.10.510.10">
    <property type="entry name" value="Transferase(Phosphotransferase) domain 1"/>
    <property type="match status" value="1"/>
</dbReference>
<accession>A0A1C4UIE2</accession>
<evidence type="ECO:0000256" key="3">
    <source>
        <dbReference type="ARBA" id="ARBA00022679"/>
    </source>
</evidence>
<dbReference type="SUPFAM" id="SSF54184">
    <property type="entry name" value="Penicillin-binding protein 2x (pbp-2x), c-terminal domain"/>
    <property type="match status" value="1"/>
</dbReference>
<dbReference type="PROSITE" id="PS50011">
    <property type="entry name" value="PROTEIN_KINASE_DOM"/>
    <property type="match status" value="1"/>
</dbReference>
<keyword evidence="6 15" id="KW-0418">Kinase</keyword>
<comment type="catalytic activity">
    <reaction evidence="8">
        <text>L-threonyl-[protein] + ATP = O-phospho-L-threonyl-[protein] + ADP + H(+)</text>
        <dbReference type="Rhea" id="RHEA:46608"/>
        <dbReference type="Rhea" id="RHEA-COMP:11060"/>
        <dbReference type="Rhea" id="RHEA-COMP:11605"/>
        <dbReference type="ChEBI" id="CHEBI:15378"/>
        <dbReference type="ChEBI" id="CHEBI:30013"/>
        <dbReference type="ChEBI" id="CHEBI:30616"/>
        <dbReference type="ChEBI" id="CHEBI:61977"/>
        <dbReference type="ChEBI" id="CHEBI:456216"/>
        <dbReference type="EC" id="2.7.11.1"/>
    </reaction>
</comment>
<feature type="compositionally biased region" description="Low complexity" evidence="11">
    <location>
        <begin position="675"/>
        <end position="689"/>
    </location>
</feature>
<dbReference type="GO" id="GO:0045717">
    <property type="term" value="P:negative regulation of fatty acid biosynthetic process"/>
    <property type="evidence" value="ECO:0007669"/>
    <property type="project" value="UniProtKB-ARBA"/>
</dbReference>
<dbReference type="PROSITE" id="PS51178">
    <property type="entry name" value="PASTA"/>
    <property type="match status" value="3"/>
</dbReference>
<keyword evidence="7 10" id="KW-0067">ATP-binding</keyword>
<feature type="domain" description="PASTA" evidence="14">
    <location>
        <begin position="360"/>
        <end position="427"/>
    </location>
</feature>
<dbReference type="GO" id="GO:0004674">
    <property type="term" value="F:protein serine/threonine kinase activity"/>
    <property type="evidence" value="ECO:0007669"/>
    <property type="project" value="UniProtKB-KW"/>
</dbReference>
<dbReference type="SMART" id="SM00220">
    <property type="entry name" value="S_TKc"/>
    <property type="match status" value="1"/>
</dbReference>
<feature type="domain" description="PASTA" evidence="14">
    <location>
        <begin position="496"/>
        <end position="561"/>
    </location>
</feature>
<dbReference type="Gene3D" id="3.30.10.20">
    <property type="match status" value="3"/>
</dbReference>
<evidence type="ECO:0000256" key="12">
    <source>
        <dbReference type="SAM" id="Phobius"/>
    </source>
</evidence>
<keyword evidence="5 10" id="KW-0547">Nucleotide-binding</keyword>
<name>A0A1C4UIE2_9ACTN</name>
<feature type="compositionally biased region" description="Basic and acidic residues" evidence="11">
    <location>
        <begin position="613"/>
        <end position="632"/>
    </location>
</feature>
<evidence type="ECO:0000256" key="5">
    <source>
        <dbReference type="ARBA" id="ARBA00022741"/>
    </source>
</evidence>
<dbReference type="AlphaFoldDB" id="A0A1C4UIE2"/>
<keyword evidence="12" id="KW-0812">Transmembrane</keyword>
<feature type="domain" description="PASTA" evidence="14">
    <location>
        <begin position="428"/>
        <end position="494"/>
    </location>
</feature>
<gene>
    <name evidence="15" type="ORF">GA0070558_103260</name>
</gene>
<dbReference type="PANTHER" id="PTHR43289:SF6">
    <property type="entry name" value="SERINE_THREONINE-PROTEIN KINASE NEKL-3"/>
    <property type="match status" value="1"/>
</dbReference>
<comment type="catalytic activity">
    <reaction evidence="9">
        <text>L-seryl-[protein] + ATP = O-phospho-L-seryl-[protein] + ADP + H(+)</text>
        <dbReference type="Rhea" id="RHEA:17989"/>
        <dbReference type="Rhea" id="RHEA-COMP:9863"/>
        <dbReference type="Rhea" id="RHEA-COMP:11604"/>
        <dbReference type="ChEBI" id="CHEBI:15378"/>
        <dbReference type="ChEBI" id="CHEBI:29999"/>
        <dbReference type="ChEBI" id="CHEBI:30616"/>
        <dbReference type="ChEBI" id="CHEBI:83421"/>
        <dbReference type="ChEBI" id="CHEBI:456216"/>
        <dbReference type="EC" id="2.7.11.1"/>
    </reaction>
</comment>
<dbReference type="FunFam" id="3.30.200.20:FF:000035">
    <property type="entry name" value="Serine/threonine protein kinase Stk1"/>
    <property type="match status" value="1"/>
</dbReference>
<evidence type="ECO:0000256" key="1">
    <source>
        <dbReference type="ARBA" id="ARBA00012513"/>
    </source>
</evidence>
<dbReference type="SUPFAM" id="SSF56112">
    <property type="entry name" value="Protein kinase-like (PK-like)"/>
    <property type="match status" value="1"/>
</dbReference>
<evidence type="ECO:0000259" key="13">
    <source>
        <dbReference type="PROSITE" id="PS50011"/>
    </source>
</evidence>
<dbReference type="InterPro" id="IPR000719">
    <property type="entry name" value="Prot_kinase_dom"/>
</dbReference>
<proteinExistence type="predicted"/>
<dbReference type="GO" id="GO:0005524">
    <property type="term" value="F:ATP binding"/>
    <property type="evidence" value="ECO:0007669"/>
    <property type="project" value="UniProtKB-UniRule"/>
</dbReference>
<evidence type="ECO:0000313" key="16">
    <source>
        <dbReference type="Proteomes" id="UP000199375"/>
    </source>
</evidence>
<feature type="region of interest" description="Disordered" evidence="11">
    <location>
        <begin position="531"/>
        <end position="701"/>
    </location>
</feature>
<evidence type="ECO:0000313" key="15">
    <source>
        <dbReference type="EMBL" id="SCE71391.1"/>
    </source>
</evidence>
<evidence type="ECO:0000256" key="2">
    <source>
        <dbReference type="ARBA" id="ARBA00022527"/>
    </source>
</evidence>
<dbReference type="CDD" id="cd06577">
    <property type="entry name" value="PASTA_pknB"/>
    <property type="match status" value="3"/>
</dbReference>
<dbReference type="InterPro" id="IPR011009">
    <property type="entry name" value="Kinase-like_dom_sf"/>
</dbReference>
<dbReference type="PROSITE" id="PS00107">
    <property type="entry name" value="PROTEIN_KINASE_ATP"/>
    <property type="match status" value="1"/>
</dbReference>
<evidence type="ECO:0000256" key="4">
    <source>
        <dbReference type="ARBA" id="ARBA00022737"/>
    </source>
</evidence>
<keyword evidence="4" id="KW-0677">Repeat</keyword>
<evidence type="ECO:0000256" key="11">
    <source>
        <dbReference type="SAM" id="MobiDB-lite"/>
    </source>
</evidence>